<comment type="caution">
    <text evidence="3">The sequence shown here is derived from an EMBL/GenBank/DDBJ whole genome shotgun (WGS) entry which is preliminary data.</text>
</comment>
<reference evidence="3 4" key="1">
    <citation type="submission" date="2017-02" db="EMBL/GenBank/DDBJ databases">
        <title>Draft Genome Sequence of Streptomyces tsukubaensis F601, a Producer of the immunosuppressant tacrolimus FK506.</title>
        <authorList>
            <person name="Zong G."/>
            <person name="Zhong C."/>
            <person name="Fu J."/>
            <person name="Qin R."/>
            <person name="Cao G."/>
        </authorList>
    </citation>
    <scope>NUCLEOTIDE SEQUENCE [LARGE SCALE GENOMIC DNA]</scope>
    <source>
        <strain evidence="3 4">F601</strain>
    </source>
</reference>
<dbReference type="STRING" id="83656.B1H18_06090"/>
<dbReference type="OrthoDB" id="5738083at2"/>
<gene>
    <name evidence="3" type="ORF">B1H18_06090</name>
</gene>
<sequence length="133" mass="14882">MVLKELGSAKYVNITTYRKDGSAVATPVWVAPDGEKLIVWTRDDSWKVKRIKRDPRVEVAACDARGRVKEGAARAHGAAEVLPKSELTRARKLLSRKYTWQFWLLDTPATLFRRGKRPHVAISIALGAKAEAD</sequence>
<protein>
    <submittedName>
        <fullName evidence="3">PPOX class F420-dependent enzyme</fullName>
    </submittedName>
</protein>
<dbReference type="AlphaFoldDB" id="A0A1V4AEE6"/>
<dbReference type="InterPro" id="IPR052019">
    <property type="entry name" value="F420H2_bilvrd_red/Heme_oxyg"/>
</dbReference>
<dbReference type="PANTHER" id="PTHR35176:SF11">
    <property type="entry name" value="PYRIDOXAMINE 5'-PHOSPHATE OXIDASE FAMILY PROTEIN"/>
    <property type="match status" value="1"/>
</dbReference>
<dbReference type="GO" id="GO:0005829">
    <property type="term" value="C:cytosol"/>
    <property type="evidence" value="ECO:0007669"/>
    <property type="project" value="TreeGrafter"/>
</dbReference>
<dbReference type="RefSeq" id="WP_077965504.1">
    <property type="nucleotide sequence ID" value="NZ_CP045178.1"/>
</dbReference>
<dbReference type="GO" id="GO:0016627">
    <property type="term" value="F:oxidoreductase activity, acting on the CH-CH group of donors"/>
    <property type="evidence" value="ECO:0007669"/>
    <property type="project" value="TreeGrafter"/>
</dbReference>
<dbReference type="InterPro" id="IPR012349">
    <property type="entry name" value="Split_barrel_FMN-bd"/>
</dbReference>
<dbReference type="InterPro" id="IPR019965">
    <property type="entry name" value="PPOX_F420-dep_Rv2061_put"/>
</dbReference>
<keyword evidence="1" id="KW-0560">Oxidoreductase</keyword>
<dbReference type="SUPFAM" id="SSF50475">
    <property type="entry name" value="FMN-binding split barrel"/>
    <property type="match status" value="1"/>
</dbReference>
<dbReference type="Gene3D" id="2.30.110.10">
    <property type="entry name" value="Electron Transport, Fmn-binding Protein, Chain A"/>
    <property type="match status" value="1"/>
</dbReference>
<dbReference type="PANTHER" id="PTHR35176">
    <property type="entry name" value="HEME OXYGENASE HI_0854-RELATED"/>
    <property type="match status" value="1"/>
</dbReference>
<evidence type="ECO:0000259" key="2">
    <source>
        <dbReference type="Pfam" id="PF01243"/>
    </source>
</evidence>
<accession>A0A1V4AEE6</accession>
<dbReference type="InterPro" id="IPR011576">
    <property type="entry name" value="Pyridox_Oxase_N"/>
</dbReference>
<feature type="domain" description="Pyridoxamine 5'-phosphate oxidase N-terminal" evidence="2">
    <location>
        <begin position="6"/>
        <end position="90"/>
    </location>
</feature>
<organism evidence="3 4">
    <name type="scientific">Streptomyces tsukubensis</name>
    <dbReference type="NCBI Taxonomy" id="83656"/>
    <lineage>
        <taxon>Bacteria</taxon>
        <taxon>Bacillati</taxon>
        <taxon>Actinomycetota</taxon>
        <taxon>Actinomycetes</taxon>
        <taxon>Kitasatosporales</taxon>
        <taxon>Streptomycetaceae</taxon>
        <taxon>Streptomyces</taxon>
    </lineage>
</organism>
<keyword evidence="4" id="KW-1185">Reference proteome</keyword>
<dbReference type="EMBL" id="MVFC01000003">
    <property type="protein sequence ID" value="OON81711.1"/>
    <property type="molecule type" value="Genomic_DNA"/>
</dbReference>
<proteinExistence type="predicted"/>
<name>A0A1V4AEE6_9ACTN</name>
<evidence type="ECO:0000313" key="3">
    <source>
        <dbReference type="EMBL" id="OON81711.1"/>
    </source>
</evidence>
<dbReference type="Pfam" id="PF01243">
    <property type="entry name" value="PNPOx_N"/>
    <property type="match status" value="1"/>
</dbReference>
<dbReference type="Proteomes" id="UP000190539">
    <property type="component" value="Unassembled WGS sequence"/>
</dbReference>
<dbReference type="GO" id="GO:0070967">
    <property type="term" value="F:coenzyme F420 binding"/>
    <property type="evidence" value="ECO:0007669"/>
    <property type="project" value="TreeGrafter"/>
</dbReference>
<evidence type="ECO:0000313" key="4">
    <source>
        <dbReference type="Proteomes" id="UP000190539"/>
    </source>
</evidence>
<evidence type="ECO:0000256" key="1">
    <source>
        <dbReference type="ARBA" id="ARBA00023002"/>
    </source>
</evidence>
<dbReference type="NCBIfam" id="TIGR03666">
    <property type="entry name" value="Rv2061_F420"/>
    <property type="match status" value="1"/>
</dbReference>